<evidence type="ECO:0000256" key="4">
    <source>
        <dbReference type="ARBA" id="ARBA00023136"/>
    </source>
</evidence>
<comment type="caution">
    <text evidence="9">The sequence shown here is derived from an EMBL/GenBank/DDBJ whole genome shotgun (WGS) entry which is preliminary data.</text>
</comment>
<evidence type="ECO:0000256" key="3">
    <source>
        <dbReference type="ARBA" id="ARBA00022989"/>
    </source>
</evidence>
<dbReference type="EMBL" id="NIVC01000504">
    <property type="protein sequence ID" value="PAA82007.1"/>
    <property type="molecule type" value="Genomic_DNA"/>
</dbReference>
<protein>
    <recommendedName>
        <fullName evidence="7">RETREG1-3/ARL6IP-like N-terminal reticulon-homology domain-containing protein</fullName>
    </recommendedName>
</protein>
<dbReference type="InterPro" id="IPR052114">
    <property type="entry name" value="ER_autophagy_membrane_reg"/>
</dbReference>
<feature type="transmembrane region" description="Helical" evidence="6">
    <location>
        <begin position="57"/>
        <end position="90"/>
    </location>
</feature>
<dbReference type="GO" id="GO:0016020">
    <property type="term" value="C:membrane"/>
    <property type="evidence" value="ECO:0007669"/>
    <property type="project" value="UniProtKB-SubCell"/>
</dbReference>
<evidence type="ECO:0000256" key="2">
    <source>
        <dbReference type="ARBA" id="ARBA00022692"/>
    </source>
</evidence>
<dbReference type="InterPro" id="IPR057282">
    <property type="entry name" value="RETREG1-3-like_RHD"/>
</dbReference>
<dbReference type="PANTHER" id="PTHR20952">
    <property type="entry name" value="ADP-RIBOSYLATION-LIKE FACTOR 6-INTERACTING PROTEIN"/>
    <property type="match status" value="1"/>
</dbReference>
<evidence type="ECO:0000256" key="6">
    <source>
        <dbReference type="SAM" id="Phobius"/>
    </source>
</evidence>
<gene>
    <name evidence="8" type="ORF">BOX15_Mlig009514g2</name>
    <name evidence="9" type="ORF">BOX15_Mlig013216g2</name>
</gene>
<evidence type="ECO:0000313" key="8">
    <source>
        <dbReference type="EMBL" id="PAA82007.1"/>
    </source>
</evidence>
<keyword evidence="10" id="KW-1185">Reference proteome</keyword>
<feature type="transmembrane region" description="Helical" evidence="6">
    <location>
        <begin position="154"/>
        <end position="171"/>
    </location>
</feature>
<evidence type="ECO:0000256" key="1">
    <source>
        <dbReference type="ARBA" id="ARBA00004141"/>
    </source>
</evidence>
<dbReference type="Proteomes" id="UP000215902">
    <property type="component" value="Unassembled WGS sequence"/>
</dbReference>
<feature type="region of interest" description="Disordered" evidence="5">
    <location>
        <begin position="264"/>
        <end position="291"/>
    </location>
</feature>
<evidence type="ECO:0000313" key="9">
    <source>
        <dbReference type="EMBL" id="PAA93299.1"/>
    </source>
</evidence>
<dbReference type="GO" id="GO:0005783">
    <property type="term" value="C:endoplasmic reticulum"/>
    <property type="evidence" value="ECO:0007669"/>
    <property type="project" value="UniProtKB-ARBA"/>
</dbReference>
<dbReference type="PANTHER" id="PTHR20952:SF0">
    <property type="entry name" value="ADP-RIBOSYLATION FACTOR-LIKE PROTEIN 6-INTERACTING PROTEIN 1"/>
    <property type="match status" value="1"/>
</dbReference>
<dbReference type="AlphaFoldDB" id="A0A267H6V5"/>
<sequence length="321" mass="36998">WQFAKNKFYQVMSKSGQMHWSGHDSIGKCLQDAISPWEPAFMRLQTLLIFRDGTKSIAFYVAIHVTFVYCYLCNHGTLTILSFLLLLLVIADMWKTYIWKEIKVPEEFDREDDWVPVEAHLASIQDVAQWVDERVRRLFALVAWARRQRRNRRLRFFLTTSATSALIAYLGTFFHGWLLGYVAMMSLLLYPPYKVYRWPQVVLPYLQQLNAYLAEHGKLEDDAVVLREETQFIDRPSSIRAAVERQITQESSEEEEDELRAFLPVAPPTSASGDGGSRSRQNRQQQQFADASANLAAAAAVSFLRYRGDRIADANEDPESS</sequence>
<keyword evidence="2 6" id="KW-0812">Transmembrane</keyword>
<feature type="non-terminal residue" evidence="9">
    <location>
        <position position="1"/>
    </location>
</feature>
<dbReference type="OrthoDB" id="10029527at2759"/>
<comment type="subcellular location">
    <subcellularLocation>
        <location evidence="1">Membrane</location>
        <topology evidence="1">Multi-pass membrane protein</topology>
    </subcellularLocation>
</comment>
<organism evidence="9 10">
    <name type="scientific">Macrostomum lignano</name>
    <dbReference type="NCBI Taxonomy" id="282301"/>
    <lineage>
        <taxon>Eukaryota</taxon>
        <taxon>Metazoa</taxon>
        <taxon>Spiralia</taxon>
        <taxon>Lophotrochozoa</taxon>
        <taxon>Platyhelminthes</taxon>
        <taxon>Rhabditophora</taxon>
        <taxon>Macrostomorpha</taxon>
        <taxon>Macrostomida</taxon>
        <taxon>Macrostomidae</taxon>
        <taxon>Macrostomum</taxon>
    </lineage>
</organism>
<dbReference type="STRING" id="282301.A0A267H6V5"/>
<dbReference type="Pfam" id="PF24456">
    <property type="entry name" value="RHD_RETREG1-3"/>
    <property type="match status" value="1"/>
</dbReference>
<feature type="domain" description="RETREG1-3/ARL6IP-like N-terminal reticulon-homology" evidence="7">
    <location>
        <begin position="35"/>
        <end position="203"/>
    </location>
</feature>
<evidence type="ECO:0000313" key="10">
    <source>
        <dbReference type="Proteomes" id="UP000215902"/>
    </source>
</evidence>
<dbReference type="EMBL" id="NIVC01000031">
    <property type="protein sequence ID" value="PAA93299.1"/>
    <property type="molecule type" value="Genomic_DNA"/>
</dbReference>
<proteinExistence type="predicted"/>
<keyword evidence="4 6" id="KW-0472">Membrane</keyword>
<feature type="compositionally biased region" description="Low complexity" evidence="5">
    <location>
        <begin position="278"/>
        <end position="291"/>
    </location>
</feature>
<keyword evidence="3 6" id="KW-1133">Transmembrane helix</keyword>
<evidence type="ECO:0000259" key="7">
    <source>
        <dbReference type="Pfam" id="PF24456"/>
    </source>
</evidence>
<name>A0A267H6V5_9PLAT</name>
<accession>A0A267H6V5</accession>
<evidence type="ECO:0000256" key="5">
    <source>
        <dbReference type="SAM" id="MobiDB-lite"/>
    </source>
</evidence>
<reference evidence="9 10" key="1">
    <citation type="submission" date="2017-06" db="EMBL/GenBank/DDBJ databases">
        <title>A platform for efficient transgenesis in Macrostomum lignano, a flatworm model organism for stem cell research.</title>
        <authorList>
            <person name="Berezikov E."/>
        </authorList>
    </citation>
    <scope>NUCLEOTIDE SEQUENCE [LARGE SCALE GENOMIC DNA]</scope>
    <source>
        <strain evidence="9">DV1</strain>
        <tissue evidence="9">Whole organism</tissue>
    </source>
</reference>